<keyword evidence="1" id="KW-0812">Transmembrane</keyword>
<dbReference type="PANTHER" id="PTHR39165">
    <property type="entry name" value="IG HYPOTHETICAL 17883"/>
    <property type="match status" value="1"/>
</dbReference>
<keyword evidence="1" id="KW-0472">Membrane</keyword>
<dbReference type="Pfam" id="PF04306">
    <property type="entry name" value="DUF456"/>
    <property type="match status" value="1"/>
</dbReference>
<dbReference type="InterPro" id="IPR007403">
    <property type="entry name" value="DUF456"/>
</dbReference>
<comment type="caution">
    <text evidence="2">The sequence shown here is derived from an EMBL/GenBank/DDBJ whole genome shotgun (WGS) entry which is preliminary data.</text>
</comment>
<dbReference type="AlphaFoldDB" id="A0A401XID6"/>
<accession>A0A401XID6</accession>
<feature type="transmembrane region" description="Helical" evidence="1">
    <location>
        <begin position="132"/>
        <end position="157"/>
    </location>
</feature>
<keyword evidence="1" id="KW-1133">Transmembrane helix</keyword>
<dbReference type="PANTHER" id="PTHR39165:SF1">
    <property type="entry name" value="DUF456 DOMAIN-CONTAINING PROTEIN"/>
    <property type="match status" value="1"/>
</dbReference>
<feature type="transmembrane region" description="Helical" evidence="1">
    <location>
        <begin position="44"/>
        <end position="67"/>
    </location>
</feature>
<sequence length="158" mass="16693">MDWFLLVIAFLFLIAGLAGAVLPVLPGPPLSFLGLLILHFSSQVQFSLAFLVVAALVAALITVLDYVIPTYFTQKLKASPAAVRGTFVGTLLGLFLIPPVGILIFPILGAFVGELIFSNDVQKAFKSAFASFAGLVGGIVIKGVYGLWALVYGAFALF</sequence>
<evidence type="ECO:0000313" key="2">
    <source>
        <dbReference type="EMBL" id="GCD76780.1"/>
    </source>
</evidence>
<dbReference type="Proteomes" id="UP000286715">
    <property type="component" value="Unassembled WGS sequence"/>
</dbReference>
<protein>
    <recommendedName>
        <fullName evidence="4">DUF456 domain-containing protein</fullName>
    </recommendedName>
</protein>
<keyword evidence="3" id="KW-1185">Reference proteome</keyword>
<gene>
    <name evidence="2" type="ORF">JCM31826_02620</name>
</gene>
<reference evidence="2 3" key="1">
    <citation type="submission" date="2018-11" db="EMBL/GenBank/DDBJ databases">
        <title>Schleiferia aggregans sp. nov., a moderately thermophilic heterotrophic bacterium isolated from microbial mats at a terrestrial hot spring.</title>
        <authorList>
            <person name="Iino T."/>
            <person name="Ohkuma M."/>
            <person name="Haruta S."/>
        </authorList>
    </citation>
    <scope>NUCLEOTIDE SEQUENCE [LARGE SCALE GENOMIC DNA]</scope>
    <source>
        <strain evidence="2 3">LA</strain>
    </source>
</reference>
<organism evidence="2 3">
    <name type="scientific">Thermaurantimonas aggregans</name>
    <dbReference type="NCBI Taxonomy" id="2173829"/>
    <lineage>
        <taxon>Bacteria</taxon>
        <taxon>Pseudomonadati</taxon>
        <taxon>Bacteroidota</taxon>
        <taxon>Flavobacteriia</taxon>
        <taxon>Flavobacteriales</taxon>
        <taxon>Schleiferiaceae</taxon>
        <taxon>Thermaurantimonas</taxon>
    </lineage>
</organism>
<dbReference type="EMBL" id="BHZE01000002">
    <property type="protein sequence ID" value="GCD76780.1"/>
    <property type="molecule type" value="Genomic_DNA"/>
</dbReference>
<evidence type="ECO:0000256" key="1">
    <source>
        <dbReference type="SAM" id="Phobius"/>
    </source>
</evidence>
<feature type="transmembrane region" description="Helical" evidence="1">
    <location>
        <begin position="87"/>
        <end position="112"/>
    </location>
</feature>
<dbReference type="RefSeq" id="WP_124396854.1">
    <property type="nucleotide sequence ID" value="NZ_BHZE01000002.1"/>
</dbReference>
<evidence type="ECO:0008006" key="4">
    <source>
        <dbReference type="Google" id="ProtNLM"/>
    </source>
</evidence>
<name>A0A401XID6_9FLAO</name>
<evidence type="ECO:0000313" key="3">
    <source>
        <dbReference type="Proteomes" id="UP000286715"/>
    </source>
</evidence>
<proteinExistence type="predicted"/>